<feature type="transmembrane region" description="Helical" evidence="1">
    <location>
        <begin position="95"/>
        <end position="114"/>
    </location>
</feature>
<keyword evidence="1" id="KW-0812">Transmembrane</keyword>
<evidence type="ECO:0000256" key="1">
    <source>
        <dbReference type="SAM" id="Phobius"/>
    </source>
</evidence>
<feature type="transmembrane region" description="Helical" evidence="1">
    <location>
        <begin position="240"/>
        <end position="258"/>
    </location>
</feature>
<dbReference type="InterPro" id="IPR018677">
    <property type="entry name" value="DUF2157"/>
</dbReference>
<dbReference type="AlphaFoldDB" id="A0A559KIM4"/>
<feature type="transmembrane region" description="Helical" evidence="1">
    <location>
        <begin position="216"/>
        <end position="233"/>
    </location>
</feature>
<sequence length="414" mass="47128">MSRKWVEKEAPIWVERGIVTREQADRIMDLYEDKKHALGLLPILGSILVGLGILSFIAANWQDLPELLRLSMIVVFMAGFYGAGDTLLRRGYEKLGLAIVSLGVVSFGAGIILIGQMFHLVAYNAVSFILWATAAMLTGYLYRSRYLYLISLLLFDVAQIYSVSEFNSFSYTDFALMALGLGYYGWQRRSSLLIWCFSLSVTLHAMLWVNAEEAKFVWMFIPAMALYVLGDWLKERAGGYALQAAPLASAFVFGIFMVLFTDEWNRGMLSDHLRPEPLYYVTALLVLFVVSLVGKLRSRRASSAFEWILLVPYIYLPASGIDVMYLLALFFFSLYVLWRGYAEEWRFKINFGTVLFICSTLVAYGKLTWKFMDKSLFFIIGGVLLLGLSWFLNRRKKQVLHDGKEGDGHDGNEH</sequence>
<dbReference type="Pfam" id="PF09925">
    <property type="entry name" value="DUF2157"/>
    <property type="match status" value="1"/>
</dbReference>
<comment type="caution">
    <text evidence="3">The sequence shown here is derived from an EMBL/GenBank/DDBJ whole genome shotgun (WGS) entry which is preliminary data.</text>
</comment>
<dbReference type="OrthoDB" id="5351773at2"/>
<feature type="transmembrane region" description="Helical" evidence="1">
    <location>
        <begin position="278"/>
        <end position="294"/>
    </location>
</feature>
<feature type="transmembrane region" description="Helical" evidence="1">
    <location>
        <begin position="192"/>
        <end position="210"/>
    </location>
</feature>
<feature type="transmembrane region" description="Helical" evidence="1">
    <location>
        <begin position="301"/>
        <end position="318"/>
    </location>
</feature>
<keyword evidence="1" id="KW-0472">Membrane</keyword>
<feature type="transmembrane region" description="Helical" evidence="1">
    <location>
        <begin position="349"/>
        <end position="369"/>
    </location>
</feature>
<dbReference type="Proteomes" id="UP000317036">
    <property type="component" value="Unassembled WGS sequence"/>
</dbReference>
<reference evidence="3 4" key="1">
    <citation type="submission" date="2019-07" db="EMBL/GenBank/DDBJ databases">
        <authorList>
            <person name="Kim J."/>
        </authorList>
    </citation>
    <scope>NUCLEOTIDE SEQUENCE [LARGE SCALE GENOMIC DNA]</scope>
    <source>
        <strain evidence="3 4">JC52</strain>
    </source>
</reference>
<keyword evidence="1" id="KW-1133">Transmembrane helix</keyword>
<protein>
    <submittedName>
        <fullName evidence="3">DUF2157 domain-containing protein</fullName>
    </submittedName>
</protein>
<gene>
    <name evidence="3" type="ORF">FPZ49_01450</name>
</gene>
<feature type="transmembrane region" description="Helical" evidence="1">
    <location>
        <begin position="375"/>
        <end position="392"/>
    </location>
</feature>
<feature type="transmembrane region" description="Helical" evidence="1">
    <location>
        <begin position="169"/>
        <end position="185"/>
    </location>
</feature>
<feature type="domain" description="DUF2157" evidence="2">
    <location>
        <begin position="13"/>
        <end position="147"/>
    </location>
</feature>
<dbReference type="RefSeq" id="WP_144842555.1">
    <property type="nucleotide sequence ID" value="NZ_VNJI01000001.1"/>
</dbReference>
<feature type="transmembrane region" description="Helical" evidence="1">
    <location>
        <begin position="120"/>
        <end position="139"/>
    </location>
</feature>
<name>A0A559KIM4_9BACL</name>
<dbReference type="EMBL" id="VNJI01000001">
    <property type="protein sequence ID" value="TVY11971.1"/>
    <property type="molecule type" value="Genomic_DNA"/>
</dbReference>
<feature type="transmembrane region" description="Helical" evidence="1">
    <location>
        <begin position="67"/>
        <end position="83"/>
    </location>
</feature>
<organism evidence="3 4">
    <name type="scientific">Paenibacillus cremeus</name>
    <dbReference type="NCBI Taxonomy" id="2163881"/>
    <lineage>
        <taxon>Bacteria</taxon>
        <taxon>Bacillati</taxon>
        <taxon>Bacillota</taxon>
        <taxon>Bacilli</taxon>
        <taxon>Bacillales</taxon>
        <taxon>Paenibacillaceae</taxon>
        <taxon>Paenibacillus</taxon>
    </lineage>
</organism>
<evidence type="ECO:0000313" key="4">
    <source>
        <dbReference type="Proteomes" id="UP000317036"/>
    </source>
</evidence>
<accession>A0A559KIM4</accession>
<evidence type="ECO:0000259" key="2">
    <source>
        <dbReference type="Pfam" id="PF09925"/>
    </source>
</evidence>
<proteinExistence type="predicted"/>
<evidence type="ECO:0000313" key="3">
    <source>
        <dbReference type="EMBL" id="TVY11971.1"/>
    </source>
</evidence>
<keyword evidence="4" id="KW-1185">Reference proteome</keyword>
<feature type="transmembrane region" description="Helical" evidence="1">
    <location>
        <begin position="37"/>
        <end position="61"/>
    </location>
</feature>
<feature type="transmembrane region" description="Helical" evidence="1">
    <location>
        <begin position="146"/>
        <end position="163"/>
    </location>
</feature>